<feature type="domain" description="Outer membrane protein beta-barrel" evidence="2">
    <location>
        <begin position="229"/>
        <end position="349"/>
    </location>
</feature>
<accession>A0A060R933</accession>
<dbReference type="Proteomes" id="UP000027616">
    <property type="component" value="Chromosome I"/>
</dbReference>
<feature type="transmembrane region" description="Helical" evidence="1">
    <location>
        <begin position="40"/>
        <end position="61"/>
    </location>
</feature>
<evidence type="ECO:0000313" key="4">
    <source>
        <dbReference type="Proteomes" id="UP000027616"/>
    </source>
</evidence>
<protein>
    <submittedName>
        <fullName evidence="3">RNA polymerase ECF-type sigma factor</fullName>
    </submittedName>
</protein>
<dbReference type="EMBL" id="HG934468">
    <property type="protein sequence ID" value="CDN32047.1"/>
    <property type="molecule type" value="Genomic_DNA"/>
</dbReference>
<keyword evidence="4" id="KW-1185">Reference proteome</keyword>
<sequence length="392" mass="43323">MKADEIDKILRDKLARYEMLPQEIPPLQMPVRSLSFTGRYMAAAVVVAACFVAGLVLNLLYDGDTFTPKIIPAQTVAVAPEVTAVDCKVNEQHSVAVQSLRKGKLKAEIINEDVAQREVVAIEKSRIEDFAVEKSEVKEDVVPEVEVIRDRDYYKQYEEELVVTPSKKRRLFALRGYTSLSAGSSSPNVNSMMAEMRLNSGYGAVFSVATNKTDIYTSEILPMRASFIHKMPVSVGVSVDYQLSKRLSLSSGLSFTYLESEIKQPSISFSTYKQEVYYLGIPLGVSCKFVGGSLFDLYVIGGIQAEYAVSINGLSEREGALGTSRSAVSLDCNRFQFSVNAAIGAALKLSPTISLYAEPGVSYYFTNHNKPITYRTEKPLQFSLRTGLRITL</sequence>
<dbReference type="eggNOG" id="COG3147">
    <property type="taxonomic scope" value="Bacteria"/>
</dbReference>
<keyword evidence="1" id="KW-1133">Transmembrane helix</keyword>
<dbReference type="HOGENOM" id="CLU_703610_0_0_10"/>
<dbReference type="OrthoDB" id="1150526at2"/>
<dbReference type="Pfam" id="PF13568">
    <property type="entry name" value="OMP_b-brl_2"/>
    <property type="match status" value="1"/>
</dbReference>
<evidence type="ECO:0000256" key="1">
    <source>
        <dbReference type="SAM" id="Phobius"/>
    </source>
</evidence>
<evidence type="ECO:0000259" key="2">
    <source>
        <dbReference type="Pfam" id="PF13568"/>
    </source>
</evidence>
<organism evidence="3 4">
    <name type="scientific">Mucinivorans hirudinis</name>
    <dbReference type="NCBI Taxonomy" id="1433126"/>
    <lineage>
        <taxon>Bacteria</taxon>
        <taxon>Pseudomonadati</taxon>
        <taxon>Bacteroidota</taxon>
        <taxon>Bacteroidia</taxon>
        <taxon>Bacteroidales</taxon>
        <taxon>Rikenellaceae</taxon>
        <taxon>Mucinivorans</taxon>
    </lineage>
</organism>
<keyword evidence="1" id="KW-0472">Membrane</keyword>
<dbReference type="InterPro" id="IPR025665">
    <property type="entry name" value="Beta-barrel_OMP_2"/>
</dbReference>
<reference evidence="3 4" key="1">
    <citation type="journal article" date="2015" name="Genome Announc.">
        <title>Complete Genome Sequence of the Novel Leech Symbiont Mucinivorans hirudinis M3T.</title>
        <authorList>
            <person name="Nelson M.C."/>
            <person name="Bomar L."/>
            <person name="Graf J."/>
        </authorList>
    </citation>
    <scope>NUCLEOTIDE SEQUENCE [LARGE SCALE GENOMIC DNA]</scope>
    <source>
        <strain evidence="4">M3</strain>
    </source>
</reference>
<proteinExistence type="predicted"/>
<dbReference type="AlphaFoldDB" id="A0A060R933"/>
<dbReference type="KEGG" id="rbc:BN938_1970"/>
<keyword evidence="1" id="KW-0812">Transmembrane</keyword>
<name>A0A060R933_9BACT</name>
<evidence type="ECO:0000313" key="3">
    <source>
        <dbReference type="EMBL" id="CDN32047.1"/>
    </source>
</evidence>
<gene>
    <name evidence="3" type="ORF">BN938_1970</name>
</gene>
<dbReference type="STRING" id="1433126.BN938_1970"/>